<dbReference type="InterPro" id="IPR006634">
    <property type="entry name" value="TLC-dom"/>
</dbReference>
<evidence type="ECO:0000256" key="2">
    <source>
        <dbReference type="ARBA" id="ARBA00009808"/>
    </source>
</evidence>
<dbReference type="STRING" id="109895.A0A507DYD3"/>
<dbReference type="PANTHER" id="PTHR12560">
    <property type="entry name" value="LONGEVITY ASSURANCE FACTOR 1 LAG1"/>
    <property type="match status" value="1"/>
</dbReference>
<dbReference type="PANTHER" id="PTHR12560:SF0">
    <property type="entry name" value="LD18904P"/>
    <property type="match status" value="1"/>
</dbReference>
<dbReference type="GO" id="GO:0016020">
    <property type="term" value="C:membrane"/>
    <property type="evidence" value="ECO:0007669"/>
    <property type="project" value="UniProtKB-SubCell"/>
</dbReference>
<keyword evidence="5 6" id="KW-0472">Membrane</keyword>
<evidence type="ECO:0000256" key="6">
    <source>
        <dbReference type="PROSITE-ProRule" id="PRU00205"/>
    </source>
</evidence>
<comment type="caution">
    <text evidence="10">The sequence shown here is derived from an EMBL/GenBank/DDBJ whole genome shotgun (WGS) entry which is preliminary data.</text>
</comment>
<comment type="subcellular location">
    <subcellularLocation>
        <location evidence="1">Membrane</location>
        <topology evidence="1">Multi-pass membrane protein</topology>
    </subcellularLocation>
</comment>
<keyword evidence="4 8" id="KW-1133">Transmembrane helix</keyword>
<keyword evidence="11" id="KW-1185">Reference proteome</keyword>
<feature type="transmembrane region" description="Helical" evidence="8">
    <location>
        <begin position="234"/>
        <end position="250"/>
    </location>
</feature>
<feature type="compositionally biased region" description="Polar residues" evidence="7">
    <location>
        <begin position="122"/>
        <end position="146"/>
    </location>
</feature>
<evidence type="ECO:0000259" key="9">
    <source>
        <dbReference type="PROSITE" id="PS50922"/>
    </source>
</evidence>
<gene>
    <name evidence="10" type="ORF">PhCBS80983_g04328</name>
</gene>
<evidence type="ECO:0000256" key="8">
    <source>
        <dbReference type="SAM" id="Phobius"/>
    </source>
</evidence>
<evidence type="ECO:0000313" key="11">
    <source>
        <dbReference type="Proteomes" id="UP000318582"/>
    </source>
</evidence>
<feature type="transmembrane region" description="Helical" evidence="8">
    <location>
        <begin position="288"/>
        <end position="307"/>
    </location>
</feature>
<dbReference type="EMBL" id="QEAQ01000066">
    <property type="protein sequence ID" value="TPX56724.1"/>
    <property type="molecule type" value="Genomic_DNA"/>
</dbReference>
<accession>A0A507DYD3</accession>
<dbReference type="SMART" id="SM00724">
    <property type="entry name" value="TLC"/>
    <property type="match status" value="1"/>
</dbReference>
<organism evidence="10 11">
    <name type="scientific">Powellomyces hirtus</name>
    <dbReference type="NCBI Taxonomy" id="109895"/>
    <lineage>
        <taxon>Eukaryota</taxon>
        <taxon>Fungi</taxon>
        <taxon>Fungi incertae sedis</taxon>
        <taxon>Chytridiomycota</taxon>
        <taxon>Chytridiomycota incertae sedis</taxon>
        <taxon>Chytridiomycetes</taxon>
        <taxon>Spizellomycetales</taxon>
        <taxon>Powellomycetaceae</taxon>
        <taxon>Powellomyces</taxon>
    </lineage>
</organism>
<dbReference type="GO" id="GO:0046513">
    <property type="term" value="P:ceramide biosynthetic process"/>
    <property type="evidence" value="ECO:0007669"/>
    <property type="project" value="InterPro"/>
</dbReference>
<dbReference type="AlphaFoldDB" id="A0A507DYD3"/>
<feature type="transmembrane region" description="Helical" evidence="8">
    <location>
        <begin position="166"/>
        <end position="188"/>
    </location>
</feature>
<evidence type="ECO:0000256" key="1">
    <source>
        <dbReference type="ARBA" id="ARBA00004141"/>
    </source>
</evidence>
<dbReference type="GO" id="GO:0050291">
    <property type="term" value="F:sphingosine N-acyltransferase activity"/>
    <property type="evidence" value="ECO:0007669"/>
    <property type="project" value="InterPro"/>
</dbReference>
<evidence type="ECO:0000256" key="4">
    <source>
        <dbReference type="ARBA" id="ARBA00022989"/>
    </source>
</evidence>
<comment type="similarity">
    <text evidence="2">Belongs to the sphingosine N-acyltransferase family.</text>
</comment>
<feature type="transmembrane region" description="Helical" evidence="8">
    <location>
        <begin position="60"/>
        <end position="79"/>
    </location>
</feature>
<evidence type="ECO:0000313" key="10">
    <source>
        <dbReference type="EMBL" id="TPX56724.1"/>
    </source>
</evidence>
<feature type="transmembrane region" description="Helical" evidence="8">
    <location>
        <begin position="208"/>
        <end position="227"/>
    </location>
</feature>
<proteinExistence type="inferred from homology"/>
<name>A0A507DYD3_9FUNG</name>
<protein>
    <recommendedName>
        <fullName evidence="9">TLC domain-containing protein</fullName>
    </recommendedName>
</protein>
<evidence type="ECO:0000256" key="5">
    <source>
        <dbReference type="ARBA" id="ARBA00023136"/>
    </source>
</evidence>
<dbReference type="Proteomes" id="UP000318582">
    <property type="component" value="Unassembled WGS sequence"/>
</dbReference>
<keyword evidence="3 6" id="KW-0812">Transmembrane</keyword>
<evidence type="ECO:0000256" key="3">
    <source>
        <dbReference type="ARBA" id="ARBA00022692"/>
    </source>
</evidence>
<feature type="region of interest" description="Disordered" evidence="7">
    <location>
        <begin position="111"/>
        <end position="153"/>
    </location>
</feature>
<reference evidence="10 11" key="1">
    <citation type="journal article" date="2019" name="Sci. Rep.">
        <title>Comparative genomics of chytrid fungi reveal insights into the obligate biotrophic and pathogenic lifestyle of Synchytrium endobioticum.</title>
        <authorList>
            <person name="van de Vossenberg B.T.L.H."/>
            <person name="Warris S."/>
            <person name="Nguyen H.D.T."/>
            <person name="van Gent-Pelzer M.P.E."/>
            <person name="Joly D.L."/>
            <person name="van de Geest H.C."/>
            <person name="Bonants P.J.M."/>
            <person name="Smith D.S."/>
            <person name="Levesque C.A."/>
            <person name="van der Lee T.A.J."/>
        </authorList>
    </citation>
    <scope>NUCLEOTIDE SEQUENCE [LARGE SCALE GENOMIC DNA]</scope>
    <source>
        <strain evidence="10 11">CBS 809.83</strain>
    </source>
</reference>
<sequence length="377" mass="42738">MQPPPQHHPAHNSPAASSYHHLFPFSAAYNVAWGGGYEWPQWVREPGNKDLIVPDDLVDMVWFTLAWAVVHFLFVRFLLKPLSRVLVENATSPSKADPTSVDAIEGISSSTTSAPRIRQRTSKGPQTPSNSVGSGQTRTSPSQSNRKPPRVQVDDRHKFVLSGWKFITYSVSTVIGLYIIYAEDWLLTPRLYWENWGTPGMMTLLDKLYYKVGFSSYLYGSISIIFFEPKQKDFAVMVSHHLVTLVLIFLSYMWPYYRIGCGILFLHDLSDPIMELAKMALYAGKTRLADALFATFAVTFIVTRNWIFPAYVIRSVFQYAYDAPHPILFAGISVRDAAVFCLCLLEVFHLYWSSLILKMAKNAVMNKGVSDDARNEE</sequence>
<evidence type="ECO:0000256" key="7">
    <source>
        <dbReference type="SAM" id="MobiDB-lite"/>
    </source>
</evidence>
<feature type="domain" description="TLC" evidence="9">
    <location>
        <begin position="157"/>
        <end position="365"/>
    </location>
</feature>
<dbReference type="Pfam" id="PF03798">
    <property type="entry name" value="TRAM_LAG1_CLN8"/>
    <property type="match status" value="1"/>
</dbReference>
<dbReference type="PROSITE" id="PS50922">
    <property type="entry name" value="TLC"/>
    <property type="match status" value="1"/>
</dbReference>
<dbReference type="InterPro" id="IPR016439">
    <property type="entry name" value="Lag1/Lac1-like"/>
</dbReference>